<feature type="signal peptide" evidence="2">
    <location>
        <begin position="1"/>
        <end position="19"/>
    </location>
</feature>
<gene>
    <name evidence="3" type="ORF">PM001_LOCUS7680</name>
</gene>
<comment type="caution">
    <text evidence="3">The sequence shown here is derived from an EMBL/GenBank/DDBJ whole genome shotgun (WGS) entry which is preliminary data.</text>
</comment>
<evidence type="ECO:0000313" key="4">
    <source>
        <dbReference type="Proteomes" id="UP001162060"/>
    </source>
</evidence>
<name>A0AAV1TMX8_9STRA</name>
<accession>A0AAV1TMX8</accession>
<dbReference type="Proteomes" id="UP001162060">
    <property type="component" value="Unassembled WGS sequence"/>
</dbReference>
<reference evidence="3" key="1">
    <citation type="submission" date="2024-01" db="EMBL/GenBank/DDBJ databases">
        <authorList>
            <person name="Webb A."/>
        </authorList>
    </citation>
    <scope>NUCLEOTIDE SEQUENCE</scope>
    <source>
        <strain evidence="3">Pm1</strain>
    </source>
</reference>
<keyword evidence="2" id="KW-0732">Signal</keyword>
<protein>
    <submittedName>
        <fullName evidence="3">Uncharacterized protein</fullName>
    </submittedName>
</protein>
<feature type="chain" id="PRO_5043471995" evidence="2">
    <location>
        <begin position="20"/>
        <end position="314"/>
    </location>
</feature>
<organism evidence="3 4">
    <name type="scientific">Peronospora matthiolae</name>
    <dbReference type="NCBI Taxonomy" id="2874970"/>
    <lineage>
        <taxon>Eukaryota</taxon>
        <taxon>Sar</taxon>
        <taxon>Stramenopiles</taxon>
        <taxon>Oomycota</taxon>
        <taxon>Peronosporomycetes</taxon>
        <taxon>Peronosporales</taxon>
        <taxon>Peronosporaceae</taxon>
        <taxon>Peronospora</taxon>
    </lineage>
</organism>
<dbReference type="EMBL" id="CAKLBY020000066">
    <property type="protein sequence ID" value="CAK7922509.1"/>
    <property type="molecule type" value="Genomic_DNA"/>
</dbReference>
<sequence>MHKLCLLLAVPGTFFGESAESIASGNPVTASRSDDTTSNSPIRLQSQGSPVGMTASTTHRSVGSNDWIAPLSNHKGERTEERAMVMDALVKLYNYVNDLKLNQDTYLYRKLEEWFKRPVHPTDVAENLSLARPEVSPKVLDAWLRYAFLYDERIGSISADRIYESFKGRRSDAEVFKQLISIYNIDSDDSKHNVISMFNKLAESVSSAPGVAALNWMANELKALKLPPVEVADMLGLQGVVLCVLHHSAAAWIRFVDLLHEENSDLAIPVKEAWSMLIGDMDMEQKHRFLLLVWPDLPASLNARVRQAGSMWDW</sequence>
<dbReference type="AlphaFoldDB" id="A0AAV1TMX8"/>
<feature type="region of interest" description="Disordered" evidence="1">
    <location>
        <begin position="24"/>
        <end position="61"/>
    </location>
</feature>
<proteinExistence type="predicted"/>
<evidence type="ECO:0000256" key="1">
    <source>
        <dbReference type="SAM" id="MobiDB-lite"/>
    </source>
</evidence>
<evidence type="ECO:0000256" key="2">
    <source>
        <dbReference type="SAM" id="SignalP"/>
    </source>
</evidence>
<evidence type="ECO:0000313" key="3">
    <source>
        <dbReference type="EMBL" id="CAK7922509.1"/>
    </source>
</evidence>